<proteinExistence type="predicted"/>
<keyword evidence="6" id="KW-1185">Reference proteome</keyword>
<feature type="domain" description="HTH arsR-type" evidence="4">
    <location>
        <begin position="210"/>
        <end position="304"/>
    </location>
</feature>
<dbReference type="SUPFAM" id="SSF46785">
    <property type="entry name" value="Winged helix' DNA-binding domain"/>
    <property type="match status" value="1"/>
</dbReference>
<dbReference type="InterPro" id="IPR001845">
    <property type="entry name" value="HTH_ArsR_DNA-bd_dom"/>
</dbReference>
<dbReference type="PANTHER" id="PTHR33154">
    <property type="entry name" value="TRANSCRIPTIONAL REGULATOR, ARSR FAMILY"/>
    <property type="match status" value="1"/>
</dbReference>
<dbReference type="InterPro" id="IPR036390">
    <property type="entry name" value="WH_DNA-bd_sf"/>
</dbReference>
<keyword evidence="1" id="KW-0805">Transcription regulation</keyword>
<dbReference type="OrthoDB" id="2646147at2"/>
<dbReference type="PANTHER" id="PTHR33154:SF33">
    <property type="entry name" value="TRANSCRIPTIONAL REPRESSOR SDPR"/>
    <property type="match status" value="1"/>
</dbReference>
<dbReference type="Proteomes" id="UP000028123">
    <property type="component" value="Unassembled WGS sequence"/>
</dbReference>
<dbReference type="InterPro" id="IPR051081">
    <property type="entry name" value="HTH_MetalResp_TranReg"/>
</dbReference>
<dbReference type="EMBL" id="JNVM01000015">
    <property type="protein sequence ID" value="KEQ24677.1"/>
    <property type="molecule type" value="Genomic_DNA"/>
</dbReference>
<evidence type="ECO:0000259" key="4">
    <source>
        <dbReference type="PROSITE" id="PS50987"/>
    </source>
</evidence>
<dbReference type="InterPro" id="IPR011991">
    <property type="entry name" value="ArsR-like_HTH"/>
</dbReference>
<sequence>MSYELEVAFGPANELLNSLHTYLCKKFYKKTDLGSTWAGQTKLKLSKPFASTLDETEISAEWKLMYLFLYLCPHKESAERFLAWFERMTAGEMYELLAPYMSSFPGELGAIRDRWLHLLSEWNRQYFAGTDPKLLEWLSENAARKRAGIGTLPPDALAEQITNGLYFEPGAECDKLVLSPQYHFQPANIIYTFGSLTVCQYAVDGSYDDPADEPSRRLYRQLRSLSEKSRLRILRYLNGGPRSFTEIVRYIGISKGITHDHIFNLRSAGLLRAHMSGDSAVAYSLRKEAIGGLQESLLGYLLAD</sequence>
<dbReference type="Pfam" id="PF01022">
    <property type="entry name" value="HTH_5"/>
    <property type="match status" value="1"/>
</dbReference>
<dbReference type="RefSeq" id="WP_036685075.1">
    <property type="nucleotide sequence ID" value="NZ_JNVM01000015.1"/>
</dbReference>
<keyword evidence="2" id="KW-0238">DNA-binding</keyword>
<accession>A0A081P1V4</accession>
<evidence type="ECO:0000313" key="6">
    <source>
        <dbReference type="Proteomes" id="UP000028123"/>
    </source>
</evidence>
<protein>
    <submittedName>
        <fullName evidence="5">ArsR family transcriptional regulator</fullName>
    </submittedName>
</protein>
<dbReference type="AlphaFoldDB" id="A0A081P1V4"/>
<dbReference type="Gene3D" id="1.10.10.10">
    <property type="entry name" value="Winged helix-like DNA-binding domain superfamily/Winged helix DNA-binding domain"/>
    <property type="match status" value="1"/>
</dbReference>
<dbReference type="GO" id="GO:0003677">
    <property type="term" value="F:DNA binding"/>
    <property type="evidence" value="ECO:0007669"/>
    <property type="project" value="UniProtKB-KW"/>
</dbReference>
<name>A0A081P1V4_9BACL</name>
<dbReference type="PROSITE" id="PS50987">
    <property type="entry name" value="HTH_ARSR_2"/>
    <property type="match status" value="1"/>
</dbReference>
<dbReference type="CDD" id="cd00090">
    <property type="entry name" value="HTH_ARSR"/>
    <property type="match status" value="1"/>
</dbReference>
<organism evidence="5 6">
    <name type="scientific">Paenibacillus tyrfis</name>
    <dbReference type="NCBI Taxonomy" id="1501230"/>
    <lineage>
        <taxon>Bacteria</taxon>
        <taxon>Bacillati</taxon>
        <taxon>Bacillota</taxon>
        <taxon>Bacilli</taxon>
        <taxon>Bacillales</taxon>
        <taxon>Paenibacillaceae</taxon>
        <taxon>Paenibacillus</taxon>
    </lineage>
</organism>
<dbReference type="eggNOG" id="COG0640">
    <property type="taxonomic scope" value="Bacteria"/>
</dbReference>
<dbReference type="SMART" id="SM00418">
    <property type="entry name" value="HTH_ARSR"/>
    <property type="match status" value="1"/>
</dbReference>
<dbReference type="InterPro" id="IPR036388">
    <property type="entry name" value="WH-like_DNA-bd_sf"/>
</dbReference>
<reference evidence="5 6" key="1">
    <citation type="submission" date="2014-06" db="EMBL/GenBank/DDBJ databases">
        <title>Draft genome sequence of Paenibacillus sp. MSt1.</title>
        <authorList>
            <person name="Aw Y.K."/>
            <person name="Ong K.S."/>
            <person name="Gan H.M."/>
            <person name="Lee S.M."/>
        </authorList>
    </citation>
    <scope>NUCLEOTIDE SEQUENCE [LARGE SCALE GENOMIC DNA]</scope>
    <source>
        <strain evidence="5 6">MSt1</strain>
    </source>
</reference>
<comment type="caution">
    <text evidence="5">The sequence shown here is derived from an EMBL/GenBank/DDBJ whole genome shotgun (WGS) entry which is preliminary data.</text>
</comment>
<gene>
    <name evidence="5" type="ORF">ET33_08065</name>
</gene>
<dbReference type="GO" id="GO:0003700">
    <property type="term" value="F:DNA-binding transcription factor activity"/>
    <property type="evidence" value="ECO:0007669"/>
    <property type="project" value="InterPro"/>
</dbReference>
<keyword evidence="3" id="KW-0804">Transcription</keyword>
<evidence type="ECO:0000256" key="2">
    <source>
        <dbReference type="ARBA" id="ARBA00023125"/>
    </source>
</evidence>
<evidence type="ECO:0000313" key="5">
    <source>
        <dbReference type="EMBL" id="KEQ24677.1"/>
    </source>
</evidence>
<evidence type="ECO:0000256" key="3">
    <source>
        <dbReference type="ARBA" id="ARBA00023163"/>
    </source>
</evidence>
<evidence type="ECO:0000256" key="1">
    <source>
        <dbReference type="ARBA" id="ARBA00023015"/>
    </source>
</evidence>